<evidence type="ECO:0000256" key="10">
    <source>
        <dbReference type="ARBA" id="ARBA00069577"/>
    </source>
</evidence>
<dbReference type="AlphaFoldDB" id="A0A0P5E5D1"/>
<gene>
    <name evidence="11" type="ORF">APZ42_028523</name>
</gene>
<dbReference type="InterPro" id="IPR045254">
    <property type="entry name" value="Nit1/2_C-N_Hydrolase"/>
</dbReference>
<evidence type="ECO:0000313" key="12">
    <source>
        <dbReference type="Proteomes" id="UP000076858"/>
    </source>
</evidence>
<dbReference type="InterPro" id="IPR001110">
    <property type="entry name" value="UPF0012_CS"/>
</dbReference>
<comment type="catalytic activity">
    <reaction evidence="7">
        <text>P(1),P(3)-bis(5'-adenosyl) triphosphate + H2O = AMP + ADP + 2 H(+)</text>
        <dbReference type="Rhea" id="RHEA:13893"/>
        <dbReference type="ChEBI" id="CHEBI:15377"/>
        <dbReference type="ChEBI" id="CHEBI:15378"/>
        <dbReference type="ChEBI" id="CHEBI:58529"/>
        <dbReference type="ChEBI" id="CHEBI:456215"/>
        <dbReference type="ChEBI" id="CHEBI:456216"/>
        <dbReference type="EC" id="3.6.1.29"/>
    </reaction>
</comment>
<organism evidence="11 12">
    <name type="scientific">Daphnia magna</name>
    <dbReference type="NCBI Taxonomy" id="35525"/>
    <lineage>
        <taxon>Eukaryota</taxon>
        <taxon>Metazoa</taxon>
        <taxon>Ecdysozoa</taxon>
        <taxon>Arthropoda</taxon>
        <taxon>Crustacea</taxon>
        <taxon>Branchiopoda</taxon>
        <taxon>Diplostraca</taxon>
        <taxon>Cladocera</taxon>
        <taxon>Anomopoda</taxon>
        <taxon>Daphniidae</taxon>
        <taxon>Daphnia</taxon>
    </lineage>
</organism>
<dbReference type="InterPro" id="IPR019808">
    <property type="entry name" value="Histidine_triad_CS"/>
</dbReference>
<dbReference type="SUPFAM" id="SSF56317">
    <property type="entry name" value="Carbon-nitrogen hydrolase"/>
    <property type="match status" value="1"/>
</dbReference>
<proteinExistence type="inferred from homology"/>
<evidence type="ECO:0000256" key="4">
    <source>
        <dbReference type="ARBA" id="ARBA00022741"/>
    </source>
</evidence>
<dbReference type="EC" id="3.6.1.29" evidence="3"/>
<dbReference type="InterPro" id="IPR036265">
    <property type="entry name" value="HIT-like_sf"/>
</dbReference>
<dbReference type="GO" id="GO:0047710">
    <property type="term" value="F:bis(5'-adenosyl)-triphosphatase activity"/>
    <property type="evidence" value="ECO:0007669"/>
    <property type="project" value="UniProtKB-EC"/>
</dbReference>
<dbReference type="InterPro" id="IPR036526">
    <property type="entry name" value="C-N_Hydrolase_sf"/>
</dbReference>
<comment type="cofactor">
    <cofactor evidence="1">
        <name>Mn(2+)</name>
        <dbReference type="ChEBI" id="CHEBI:29035"/>
    </cofactor>
</comment>
<dbReference type="Pfam" id="PF00795">
    <property type="entry name" value="CN_hydrolase"/>
    <property type="match status" value="1"/>
</dbReference>
<dbReference type="InterPro" id="IPR011146">
    <property type="entry name" value="HIT-like"/>
</dbReference>
<keyword evidence="5" id="KW-0378">Hydrolase</keyword>
<evidence type="ECO:0000256" key="6">
    <source>
        <dbReference type="ARBA" id="ARBA00023268"/>
    </source>
</evidence>
<comment type="similarity">
    <text evidence="9">In the N-terminal section; belongs to the UPF0012 family.</text>
</comment>
<comment type="function">
    <text evidence="8">Cleaves A-5'-PPP-5'A to yield AMP and ADP.</text>
</comment>
<dbReference type="STRING" id="35525.A0A0P5E5D1"/>
<dbReference type="Gene3D" id="3.60.110.10">
    <property type="entry name" value="Carbon-nitrogen hydrolase"/>
    <property type="match status" value="1"/>
</dbReference>
<sequence length="495" mass="55384">MHLFCRCIFPKQLSLVTNQTSAFLIFSARNKSATSALSVSFQRTYSTTVKMIDSMKQSLVAIAQMTATSDKAENFAITKKQIQEASTLGAKVIFLPEACDYIAESHAQSLELAENIDGPLIKSYCKLAVQNHIWISIGGFHNRCSLGGKMYNTHLVIDSDGKIAGRYDKTHLFDVEIPEKKIKLKESDYIEKGGSVASLVESPVGKIGLGICYDVRFPEFSLSLAHMGADIITYPSAFTVATGLAHWETLLRARAIETQCYVVAAAQTGIHNSKRSSYGHAMVIDPWGTVIAQCREGTSLALAMIDLEYLNKVRREMPVFTHRRHEIYHQPTCVSPSLPLSLPEEDAVFVFGQVTVRGWAVFYQSRHSVAFVNRKCVVPGHVLVIPLKPSKRIPDMKADELADLFLTSQRVQRGMELFHGVSSSNVDIQDGPDAGQSIQHVHVHILPRRPNDFKENDQVYVELKNHDKGPKIDWREEDDMRKEAAELRNFFKALM</sequence>
<comment type="subunit">
    <text evidence="2">Homotetramer.</text>
</comment>
<accession>A0A0P5E5D1</accession>
<dbReference type="SUPFAM" id="SSF54197">
    <property type="entry name" value="HIT-like"/>
    <property type="match status" value="1"/>
</dbReference>
<dbReference type="InterPro" id="IPR039383">
    <property type="entry name" value="FHIT"/>
</dbReference>
<dbReference type="FunFam" id="3.30.428.10:FF:000011">
    <property type="entry name" value="Fragile histidine triad"/>
    <property type="match status" value="1"/>
</dbReference>
<dbReference type="FunFam" id="3.60.110.10:FF:000005">
    <property type="entry name" value="nitrilase homolog 1 isoform X1"/>
    <property type="match status" value="1"/>
</dbReference>
<evidence type="ECO:0000256" key="7">
    <source>
        <dbReference type="ARBA" id="ARBA00047780"/>
    </source>
</evidence>
<comment type="caution">
    <text evidence="11">The sequence shown here is derived from an EMBL/GenBank/DDBJ whole genome shotgun (WGS) entry which is preliminary data.</text>
</comment>
<dbReference type="GO" id="GO:0000166">
    <property type="term" value="F:nucleotide binding"/>
    <property type="evidence" value="ECO:0007669"/>
    <property type="project" value="UniProtKB-KW"/>
</dbReference>
<dbReference type="GO" id="GO:0006139">
    <property type="term" value="P:nucleobase-containing compound metabolic process"/>
    <property type="evidence" value="ECO:0007669"/>
    <property type="project" value="TreeGrafter"/>
</dbReference>
<dbReference type="PROSITE" id="PS00892">
    <property type="entry name" value="HIT_1"/>
    <property type="match status" value="1"/>
</dbReference>
<dbReference type="PROSITE" id="PS01227">
    <property type="entry name" value="UPF0012"/>
    <property type="match status" value="1"/>
</dbReference>
<evidence type="ECO:0000256" key="2">
    <source>
        <dbReference type="ARBA" id="ARBA00011881"/>
    </source>
</evidence>
<dbReference type="CDD" id="cd01275">
    <property type="entry name" value="FHIT"/>
    <property type="match status" value="1"/>
</dbReference>
<evidence type="ECO:0000313" key="11">
    <source>
        <dbReference type="EMBL" id="KZS07687.1"/>
    </source>
</evidence>
<dbReference type="GO" id="GO:0016811">
    <property type="term" value="F:hydrolase activity, acting on carbon-nitrogen (but not peptide) bonds, in linear amides"/>
    <property type="evidence" value="ECO:0007669"/>
    <property type="project" value="InterPro"/>
</dbReference>
<dbReference type="CDD" id="cd07572">
    <property type="entry name" value="nit"/>
    <property type="match status" value="1"/>
</dbReference>
<dbReference type="InterPro" id="IPR003010">
    <property type="entry name" value="C-N_Hydrolase"/>
</dbReference>
<keyword evidence="4" id="KW-0547">Nucleotide-binding</keyword>
<dbReference type="PANTHER" id="PTHR23088:SF27">
    <property type="entry name" value="DEAMINATED GLUTATHIONE AMIDASE"/>
    <property type="match status" value="1"/>
</dbReference>
<evidence type="ECO:0000256" key="8">
    <source>
        <dbReference type="ARBA" id="ARBA00057461"/>
    </source>
</evidence>
<dbReference type="Proteomes" id="UP000076858">
    <property type="component" value="Unassembled WGS sequence"/>
</dbReference>
<evidence type="ECO:0000256" key="3">
    <source>
        <dbReference type="ARBA" id="ARBA00012377"/>
    </source>
</evidence>
<dbReference type="PROSITE" id="PS51084">
    <property type="entry name" value="HIT_2"/>
    <property type="match status" value="1"/>
</dbReference>
<name>A0A0P5E5D1_9CRUS</name>
<evidence type="ECO:0000256" key="9">
    <source>
        <dbReference type="ARBA" id="ARBA00061127"/>
    </source>
</evidence>
<reference evidence="11 12" key="1">
    <citation type="submission" date="2016-03" db="EMBL/GenBank/DDBJ databases">
        <title>EvidentialGene: Evidence-directed Construction of Genes on Genomes.</title>
        <authorList>
            <person name="Gilbert D.G."/>
            <person name="Choi J.-H."/>
            <person name="Mockaitis K."/>
            <person name="Colbourne J."/>
            <person name="Pfrender M."/>
        </authorList>
    </citation>
    <scope>NUCLEOTIDE SEQUENCE [LARGE SCALE GENOMIC DNA]</scope>
    <source>
        <strain evidence="11 12">Xinb3</strain>
        <tissue evidence="11">Complete organism</tissue>
    </source>
</reference>
<keyword evidence="12" id="KW-1185">Reference proteome</keyword>
<evidence type="ECO:0000256" key="1">
    <source>
        <dbReference type="ARBA" id="ARBA00001936"/>
    </source>
</evidence>
<dbReference type="Pfam" id="PF01230">
    <property type="entry name" value="HIT"/>
    <property type="match status" value="1"/>
</dbReference>
<keyword evidence="6" id="KW-0511">Multifunctional enzyme</keyword>
<dbReference type="OrthoDB" id="680339at2759"/>
<evidence type="ECO:0000256" key="5">
    <source>
        <dbReference type="ARBA" id="ARBA00022801"/>
    </source>
</evidence>
<dbReference type="PANTHER" id="PTHR23088">
    <property type="entry name" value="NITRILASE-RELATED"/>
    <property type="match status" value="1"/>
</dbReference>
<dbReference type="Gene3D" id="3.30.428.10">
    <property type="entry name" value="HIT-like"/>
    <property type="match status" value="1"/>
</dbReference>
<protein>
    <recommendedName>
        <fullName evidence="10">Nitrilase and fragile histidine triad fusion protein NitFhit</fullName>
        <ecNumber evidence="3">3.6.1.29</ecNumber>
    </recommendedName>
</protein>
<dbReference type="EMBL" id="LRGB01002443">
    <property type="protein sequence ID" value="KZS07687.1"/>
    <property type="molecule type" value="Genomic_DNA"/>
</dbReference>
<dbReference type="PROSITE" id="PS50263">
    <property type="entry name" value="CN_HYDROLASE"/>
    <property type="match status" value="1"/>
</dbReference>